<dbReference type="InterPro" id="IPR050268">
    <property type="entry name" value="NADH-dep_flavin_reductase"/>
</dbReference>
<dbReference type="AlphaFoldDB" id="A0AB39NB79"/>
<gene>
    <name evidence="3" type="ORF">AB5J55_40810</name>
</gene>
<dbReference type="SMART" id="SM00903">
    <property type="entry name" value="Flavin_Reduct"/>
    <property type="match status" value="1"/>
</dbReference>
<accession>A0AB39NB79</accession>
<dbReference type="EMBL" id="CP163432">
    <property type="protein sequence ID" value="XDQ15542.1"/>
    <property type="molecule type" value="Genomic_DNA"/>
</dbReference>
<dbReference type="Pfam" id="PF01613">
    <property type="entry name" value="Flavin_Reduct"/>
    <property type="match status" value="1"/>
</dbReference>
<evidence type="ECO:0000313" key="3">
    <source>
        <dbReference type="EMBL" id="XDQ15542.1"/>
    </source>
</evidence>
<dbReference type="SUPFAM" id="SSF50475">
    <property type="entry name" value="FMN-binding split barrel"/>
    <property type="match status" value="1"/>
</dbReference>
<dbReference type="PANTHER" id="PTHR30466">
    <property type="entry name" value="FLAVIN REDUCTASE"/>
    <property type="match status" value="1"/>
</dbReference>
<evidence type="ECO:0000259" key="2">
    <source>
        <dbReference type="SMART" id="SM00903"/>
    </source>
</evidence>
<feature type="domain" description="Flavin reductase like" evidence="2">
    <location>
        <begin position="15"/>
        <end position="156"/>
    </location>
</feature>
<dbReference type="Gene3D" id="2.30.110.10">
    <property type="entry name" value="Electron Transport, Fmn-binding Protein, Chain A"/>
    <property type="match status" value="1"/>
</dbReference>
<protein>
    <submittedName>
        <fullName evidence="3">Flavin reductase family protein</fullName>
        <ecNumber evidence="3">1.5.1.-</ecNumber>
    </submittedName>
</protein>
<organism evidence="3">
    <name type="scientific">Streptomyces sp. R11</name>
    <dbReference type="NCBI Taxonomy" id="3238625"/>
    <lineage>
        <taxon>Bacteria</taxon>
        <taxon>Bacillati</taxon>
        <taxon>Actinomycetota</taxon>
        <taxon>Actinomycetes</taxon>
        <taxon>Kitasatosporales</taxon>
        <taxon>Streptomycetaceae</taxon>
        <taxon>Streptomyces</taxon>
    </lineage>
</organism>
<dbReference type="RefSeq" id="WP_369275474.1">
    <property type="nucleotide sequence ID" value="NZ_CP163432.1"/>
</dbReference>
<evidence type="ECO:0000256" key="1">
    <source>
        <dbReference type="ARBA" id="ARBA00023002"/>
    </source>
</evidence>
<proteinExistence type="predicted"/>
<keyword evidence="1 3" id="KW-0560">Oxidoreductase</keyword>
<dbReference type="InterPro" id="IPR002563">
    <property type="entry name" value="Flavin_Rdtase-like_dom"/>
</dbReference>
<dbReference type="GO" id="GO:0010181">
    <property type="term" value="F:FMN binding"/>
    <property type="evidence" value="ECO:0007669"/>
    <property type="project" value="InterPro"/>
</dbReference>
<dbReference type="PANTHER" id="PTHR30466:SF15">
    <property type="entry name" value="POSSIBLE OXIDOREDUCTASE"/>
    <property type="match status" value="1"/>
</dbReference>
<dbReference type="InterPro" id="IPR012349">
    <property type="entry name" value="Split_barrel_FMN-bd"/>
</dbReference>
<name>A0AB39NB79_9ACTN</name>
<reference evidence="3" key="1">
    <citation type="submission" date="2024-07" db="EMBL/GenBank/DDBJ databases">
        <authorList>
            <person name="Yu S.T."/>
        </authorList>
    </citation>
    <scope>NUCLEOTIDE SEQUENCE</scope>
    <source>
        <strain evidence="3">R11</strain>
    </source>
</reference>
<sequence length="163" mass="17363">MVGMDAFTGRLNPDMYVVTATAGAERAGCLVGFASQCSIRPLRFVVWLSKVNRTYEVACAADFLAVHLLTREQQELAALFGGETGHQVDKFARTDWAPGHSGAAVLQDSCAWFVGSIEQKIDAGDHVGFVLDPVQCSEGGNTDGPALLRLSDALSIEPGHPVD</sequence>
<dbReference type="EC" id="1.5.1.-" evidence="3"/>
<dbReference type="GO" id="GO:0042602">
    <property type="term" value="F:riboflavin reductase (NADPH) activity"/>
    <property type="evidence" value="ECO:0007669"/>
    <property type="project" value="TreeGrafter"/>
</dbReference>